<evidence type="ECO:0000256" key="5">
    <source>
        <dbReference type="PROSITE-ProRule" id="PRU00221"/>
    </source>
</evidence>
<dbReference type="RefSeq" id="XP_001317119.1">
    <property type="nucleotide sequence ID" value="XM_001317084.1"/>
</dbReference>
<dbReference type="InterPro" id="IPR036322">
    <property type="entry name" value="WD40_repeat_dom_sf"/>
</dbReference>
<dbReference type="OrthoDB" id="75172at2759"/>
<dbReference type="GO" id="GO:0034511">
    <property type="term" value="F:U3 snoRNA binding"/>
    <property type="evidence" value="ECO:0007669"/>
    <property type="project" value="InterPro"/>
</dbReference>
<reference evidence="7" key="2">
    <citation type="journal article" date="2007" name="Science">
        <title>Draft genome sequence of the sexually transmitted pathogen Trichomonas vaginalis.</title>
        <authorList>
            <person name="Carlton J.M."/>
            <person name="Hirt R.P."/>
            <person name="Silva J.C."/>
            <person name="Delcher A.L."/>
            <person name="Schatz M."/>
            <person name="Zhao Q."/>
            <person name="Wortman J.R."/>
            <person name="Bidwell S.L."/>
            <person name="Alsmark U.C.M."/>
            <person name="Besteiro S."/>
            <person name="Sicheritz-Ponten T."/>
            <person name="Noel C.J."/>
            <person name="Dacks J.B."/>
            <person name="Foster P.G."/>
            <person name="Simillion C."/>
            <person name="Van de Peer Y."/>
            <person name="Miranda-Saavedra D."/>
            <person name="Barton G.J."/>
            <person name="Westrop G.D."/>
            <person name="Mueller S."/>
            <person name="Dessi D."/>
            <person name="Fiori P.L."/>
            <person name="Ren Q."/>
            <person name="Paulsen I."/>
            <person name="Zhang H."/>
            <person name="Bastida-Corcuera F.D."/>
            <person name="Simoes-Barbosa A."/>
            <person name="Brown M.T."/>
            <person name="Hayes R.D."/>
            <person name="Mukherjee M."/>
            <person name="Okumura C.Y."/>
            <person name="Schneider R."/>
            <person name="Smith A.J."/>
            <person name="Vanacova S."/>
            <person name="Villalvazo M."/>
            <person name="Haas B.J."/>
            <person name="Pertea M."/>
            <person name="Feldblyum T.V."/>
            <person name="Utterback T.R."/>
            <person name="Shu C.L."/>
            <person name="Osoegawa K."/>
            <person name="de Jong P.J."/>
            <person name="Hrdy I."/>
            <person name="Horvathova L."/>
            <person name="Zubacova Z."/>
            <person name="Dolezal P."/>
            <person name="Malik S.B."/>
            <person name="Logsdon J.M. Jr."/>
            <person name="Henze K."/>
            <person name="Gupta A."/>
            <person name="Wang C.C."/>
            <person name="Dunne R.L."/>
            <person name="Upcroft J.A."/>
            <person name="Upcroft P."/>
            <person name="White O."/>
            <person name="Salzberg S.L."/>
            <person name="Tang P."/>
            <person name="Chiu C.-H."/>
            <person name="Lee Y.-S."/>
            <person name="Embley T.M."/>
            <person name="Coombs G.H."/>
            <person name="Mottram J.C."/>
            <person name="Tachezy J."/>
            <person name="Fraser-Liggett C.M."/>
            <person name="Johnson P.J."/>
        </authorList>
    </citation>
    <scope>NUCLEOTIDE SEQUENCE [LARGE SCALE GENOMIC DNA]</scope>
    <source>
        <strain evidence="7">G3</strain>
    </source>
</reference>
<feature type="repeat" description="WD" evidence="5">
    <location>
        <begin position="738"/>
        <end position="779"/>
    </location>
</feature>
<dbReference type="STRING" id="5722.A2ER06"/>
<dbReference type="PANTHER" id="PTHR19865">
    <property type="entry name" value="U3 SMALL NUCLEOLAR RNA INTERACTING PROTEIN 2"/>
    <property type="match status" value="1"/>
</dbReference>
<feature type="compositionally biased region" description="Basic and acidic residues" evidence="6">
    <location>
        <begin position="802"/>
        <end position="811"/>
    </location>
</feature>
<gene>
    <name evidence="7" type="ORF">TVAG_016680</name>
</gene>
<organism evidence="7 8">
    <name type="scientific">Trichomonas vaginalis (strain ATCC PRA-98 / G3)</name>
    <dbReference type="NCBI Taxonomy" id="412133"/>
    <lineage>
        <taxon>Eukaryota</taxon>
        <taxon>Metamonada</taxon>
        <taxon>Parabasalia</taxon>
        <taxon>Trichomonadida</taxon>
        <taxon>Trichomonadidae</taxon>
        <taxon>Trichomonas</taxon>
    </lineage>
</organism>
<evidence type="ECO:0000256" key="1">
    <source>
        <dbReference type="ARBA" id="ARBA00004123"/>
    </source>
</evidence>
<dbReference type="InterPro" id="IPR039241">
    <property type="entry name" value="Rrp9-like"/>
</dbReference>
<keyword evidence="3" id="KW-0677">Repeat</keyword>
<sequence>MSQGKISGDPSEHSHESSETNLVNMSHAQIVNSLPGKTWIEKLRIAYEDVTGSIENDISLDKWNKSNLKYLIEDSILSDDQMIEYFQQIDANTDYNISWSELVAYIMMHQKNLTSGNIDKKLNLSFFAPDEVTIQKNKRSARCLRARYIHALEQIITLTETTLTFWSLECIPIRTFTDKDKFVDFCCLDSIFKLAIAKQNRQIIFYDLRNHSKLNYFISATLDSNAVQHYNSDETRAAIANCRRRRIPLFNTPTAMESLPEYPILFIGDQEGRVEVFHVHGSRAGKSEWTSTRIKHAKIHNQAVSQILYIPQLDVFASSSIDGTLAIWHFSLKTNDLNIEQVFKEPNHLPIISFCYEHRTRDYIYNTPSHCFGIWRTGTLHSQTVETSTQVVSTMTIATLSPESSFLVTITKNNFFSIYRIPNMEPCGNWFMGLQHELCPPTAALCTGDYLYLVGAFVSSWKVENGSGEGLRACTNPIVNVHVNSLFKKVLTCDNRATIASWDLLSGLKEFSYTLEEKDAIVSCFALDTSQRRAAVGYSNGLVHIVTANSGSILFSIEPAQLEGSCHALLFAQIFGNKKLLCSNGNRSVVLFSDIQGNRMAFHRNFVGHTENIISMAVLKERVIVTIGSEKEMFLWSVTQQNPLVKYSLPGDPTIVVDIPTSSDTFLAGDTSGSIHILRLDYPTPIKSIDVFGMSISSAITSLYISKTTPYIFIANMHGYMKIMSIEPDGSYTDHKMFRPHPMGIINCSLSEQDKVMVTAGLDQEVKMWNIEQLQCIGTIGFMKKWKLNDPKTWSGSSVPEDPVHFQKPDESVEEEEFPEEEEKIKRPPPINIDALPLPEFTYEGTRNMLDTSEEQNEDGKKLIEKVVLSMKEPPKSARVIKPVVPKMTFADLIESRHMENTITFMQTCREIKPTYAKYGIKKV</sequence>
<reference evidence="7" key="1">
    <citation type="submission" date="2006-10" db="EMBL/GenBank/DDBJ databases">
        <authorList>
            <person name="Amadeo P."/>
            <person name="Zhao Q."/>
            <person name="Wortman J."/>
            <person name="Fraser-Liggett C."/>
            <person name="Carlton J."/>
        </authorList>
    </citation>
    <scope>NUCLEOTIDE SEQUENCE</scope>
    <source>
        <strain evidence="7">G3</strain>
    </source>
</reference>
<keyword evidence="8" id="KW-1185">Reference proteome</keyword>
<dbReference type="AlphaFoldDB" id="A2ER06"/>
<dbReference type="KEGG" id="tva:4762761"/>
<dbReference type="InterPro" id="IPR015943">
    <property type="entry name" value="WD40/YVTN_repeat-like_dom_sf"/>
</dbReference>
<feature type="region of interest" description="Disordered" evidence="6">
    <location>
        <begin position="1"/>
        <end position="22"/>
    </location>
</feature>
<dbReference type="SUPFAM" id="SSF50978">
    <property type="entry name" value="WD40 repeat-like"/>
    <property type="match status" value="2"/>
</dbReference>
<dbReference type="GO" id="GO:0030515">
    <property type="term" value="F:snoRNA binding"/>
    <property type="evidence" value="ECO:0000318"/>
    <property type="project" value="GO_Central"/>
</dbReference>
<keyword evidence="2 5" id="KW-0853">WD repeat</keyword>
<keyword evidence="4" id="KW-0539">Nucleus</keyword>
<feature type="compositionally biased region" description="Acidic residues" evidence="6">
    <location>
        <begin position="812"/>
        <end position="822"/>
    </location>
</feature>
<evidence type="ECO:0000256" key="4">
    <source>
        <dbReference type="ARBA" id="ARBA00023242"/>
    </source>
</evidence>
<dbReference type="PANTHER" id="PTHR19865:SF0">
    <property type="entry name" value="U3 SMALL NUCLEOLAR RNA-INTERACTING PROTEIN 2"/>
    <property type="match status" value="1"/>
</dbReference>
<evidence type="ECO:0000256" key="6">
    <source>
        <dbReference type="SAM" id="MobiDB-lite"/>
    </source>
</evidence>
<dbReference type="Proteomes" id="UP000001542">
    <property type="component" value="Unassembled WGS sequence"/>
</dbReference>
<proteinExistence type="predicted"/>
<evidence type="ECO:0008006" key="9">
    <source>
        <dbReference type="Google" id="ProtNLM"/>
    </source>
</evidence>
<dbReference type="Gene3D" id="2.130.10.10">
    <property type="entry name" value="YVTN repeat-like/Quinoprotein amine dehydrogenase"/>
    <property type="match status" value="3"/>
</dbReference>
<evidence type="ECO:0000256" key="2">
    <source>
        <dbReference type="ARBA" id="ARBA00022574"/>
    </source>
</evidence>
<dbReference type="VEuPathDB" id="TrichDB:TVAGG3_0535320"/>
<protein>
    <recommendedName>
        <fullName evidence="9">EF hand family protein</fullName>
    </recommendedName>
</protein>
<dbReference type="GO" id="GO:0032040">
    <property type="term" value="C:small-subunit processome"/>
    <property type="evidence" value="ECO:0000318"/>
    <property type="project" value="GO_Central"/>
</dbReference>
<name>A2ER06_TRIV3</name>
<dbReference type="PROSITE" id="PS00678">
    <property type="entry name" value="WD_REPEATS_1"/>
    <property type="match status" value="1"/>
</dbReference>
<accession>A2ER06</accession>
<feature type="region of interest" description="Disordered" evidence="6">
    <location>
        <begin position="794"/>
        <end position="831"/>
    </location>
</feature>
<dbReference type="VEuPathDB" id="TrichDB:TVAG_016680"/>
<dbReference type="InterPro" id="IPR001680">
    <property type="entry name" value="WD40_rpt"/>
</dbReference>
<dbReference type="EMBL" id="DS113462">
    <property type="protein sequence ID" value="EAY04896.1"/>
    <property type="molecule type" value="Genomic_DNA"/>
</dbReference>
<dbReference type="InParanoid" id="A2ER06"/>
<comment type="subcellular location">
    <subcellularLocation>
        <location evidence="1">Nucleus</location>
    </subcellularLocation>
</comment>
<evidence type="ECO:0000256" key="3">
    <source>
        <dbReference type="ARBA" id="ARBA00022737"/>
    </source>
</evidence>
<evidence type="ECO:0000313" key="8">
    <source>
        <dbReference type="Proteomes" id="UP000001542"/>
    </source>
</evidence>
<evidence type="ECO:0000313" key="7">
    <source>
        <dbReference type="EMBL" id="EAY04896.1"/>
    </source>
</evidence>
<dbReference type="FunFam" id="2.130.10.10:FF:003616">
    <property type="entry name" value="EF hand family protein"/>
    <property type="match status" value="1"/>
</dbReference>
<dbReference type="PROSITE" id="PS50082">
    <property type="entry name" value="WD_REPEATS_2"/>
    <property type="match status" value="2"/>
</dbReference>
<dbReference type="InterPro" id="IPR019775">
    <property type="entry name" value="WD40_repeat_CS"/>
</dbReference>
<dbReference type="SMART" id="SM00320">
    <property type="entry name" value="WD40"/>
    <property type="match status" value="4"/>
</dbReference>
<feature type="repeat" description="WD" evidence="5">
    <location>
        <begin position="297"/>
        <end position="328"/>
    </location>
</feature>